<proteinExistence type="inferred from homology"/>
<dbReference type="SUPFAM" id="SSF49329">
    <property type="entry name" value="Cu,Zn superoxide dismutase-like"/>
    <property type="match status" value="1"/>
</dbReference>
<evidence type="ECO:0000256" key="3">
    <source>
        <dbReference type="ARBA" id="ARBA00003917"/>
    </source>
</evidence>
<dbReference type="Proteomes" id="UP000317650">
    <property type="component" value="Chromosome 8"/>
</dbReference>
<dbReference type="InterPro" id="IPR024134">
    <property type="entry name" value="SOD_Cu/Zn_/chaperone"/>
</dbReference>
<comment type="function">
    <text evidence="3">Destroys radicals which are normally produced within the cells and which are toxic to biological systems.</text>
</comment>
<gene>
    <name evidence="10" type="ORF">C4D60_Mb08t09270</name>
</gene>
<evidence type="ECO:0000256" key="4">
    <source>
        <dbReference type="ARBA" id="ARBA00010457"/>
    </source>
</evidence>
<evidence type="ECO:0000256" key="6">
    <source>
        <dbReference type="ARBA" id="ARBA00022862"/>
    </source>
</evidence>
<dbReference type="Gene3D" id="2.60.40.200">
    <property type="entry name" value="Superoxide dismutase, copper/zinc binding domain"/>
    <property type="match status" value="2"/>
</dbReference>
<dbReference type="PANTHER" id="PTHR10003">
    <property type="entry name" value="SUPEROXIDE DISMUTASE CU-ZN -RELATED"/>
    <property type="match status" value="1"/>
</dbReference>
<dbReference type="EMBL" id="PYDT01000002">
    <property type="protein sequence ID" value="THU68954.1"/>
    <property type="molecule type" value="Genomic_DNA"/>
</dbReference>
<feature type="domain" description="Superoxide dismutase copper/zinc binding" evidence="9">
    <location>
        <begin position="79"/>
        <end position="121"/>
    </location>
</feature>
<organism evidence="10 11">
    <name type="scientific">Musa balbisiana</name>
    <name type="common">Banana</name>
    <dbReference type="NCBI Taxonomy" id="52838"/>
    <lineage>
        <taxon>Eukaryota</taxon>
        <taxon>Viridiplantae</taxon>
        <taxon>Streptophyta</taxon>
        <taxon>Embryophyta</taxon>
        <taxon>Tracheophyta</taxon>
        <taxon>Spermatophyta</taxon>
        <taxon>Magnoliopsida</taxon>
        <taxon>Liliopsida</taxon>
        <taxon>Zingiberales</taxon>
        <taxon>Musaceae</taxon>
        <taxon>Musa</taxon>
    </lineage>
</organism>
<sequence>MIIDKAVAVLGGTEGVGGVIYFSQEGNGPTMVNGNISGLSPGLHGFHVHEFGDTTNGCMSTGPHFNPTGEDHGHREDPIALVGSDSIIGRAIVVHADPDDLGRGGHELSKTTGNSGARVACDYKSKV</sequence>
<keyword evidence="6" id="KW-0049">Antioxidant</keyword>
<dbReference type="STRING" id="52838.A0A4S8K2H7"/>
<dbReference type="PROSITE" id="PS00087">
    <property type="entry name" value="SOD_CU_ZN_1"/>
    <property type="match status" value="1"/>
</dbReference>
<dbReference type="Pfam" id="PF00080">
    <property type="entry name" value="Sod_Cu"/>
    <property type="match status" value="2"/>
</dbReference>
<evidence type="ECO:0000313" key="10">
    <source>
        <dbReference type="EMBL" id="THU68954.1"/>
    </source>
</evidence>
<comment type="catalytic activity">
    <reaction evidence="8">
        <text>2 superoxide + 2 H(+) = H2O2 + O2</text>
        <dbReference type="Rhea" id="RHEA:20696"/>
        <dbReference type="ChEBI" id="CHEBI:15378"/>
        <dbReference type="ChEBI" id="CHEBI:15379"/>
        <dbReference type="ChEBI" id="CHEBI:16240"/>
        <dbReference type="ChEBI" id="CHEBI:18421"/>
        <dbReference type="EC" id="1.15.1.1"/>
    </reaction>
</comment>
<evidence type="ECO:0000256" key="7">
    <source>
        <dbReference type="ARBA" id="ARBA00023008"/>
    </source>
</evidence>
<protein>
    <recommendedName>
        <fullName evidence="5">superoxide dismutase</fullName>
        <ecNumber evidence="5">1.15.1.1</ecNumber>
    </recommendedName>
</protein>
<dbReference type="InterPro" id="IPR018152">
    <property type="entry name" value="SOD_Cu/Zn_BS"/>
</dbReference>
<evidence type="ECO:0000256" key="8">
    <source>
        <dbReference type="ARBA" id="ARBA00049204"/>
    </source>
</evidence>
<evidence type="ECO:0000256" key="2">
    <source>
        <dbReference type="ARBA" id="ARBA00001947"/>
    </source>
</evidence>
<keyword evidence="7" id="KW-0186">Copper</keyword>
<keyword evidence="11" id="KW-1185">Reference proteome</keyword>
<comment type="cofactor">
    <cofactor evidence="1">
        <name>Cu cation</name>
        <dbReference type="ChEBI" id="CHEBI:23378"/>
    </cofactor>
</comment>
<dbReference type="CDD" id="cd00305">
    <property type="entry name" value="Cu-Zn_Superoxide_Dismutase"/>
    <property type="match status" value="1"/>
</dbReference>
<comment type="cofactor">
    <cofactor evidence="2">
        <name>Zn(2+)</name>
        <dbReference type="ChEBI" id="CHEBI:29105"/>
    </cofactor>
</comment>
<name>A0A4S8K2H7_MUSBA</name>
<dbReference type="GO" id="GO:0004784">
    <property type="term" value="F:superoxide dismutase activity"/>
    <property type="evidence" value="ECO:0007669"/>
    <property type="project" value="UniProtKB-EC"/>
</dbReference>
<dbReference type="GO" id="GO:0005507">
    <property type="term" value="F:copper ion binding"/>
    <property type="evidence" value="ECO:0007669"/>
    <property type="project" value="InterPro"/>
</dbReference>
<evidence type="ECO:0000256" key="5">
    <source>
        <dbReference type="ARBA" id="ARBA00012682"/>
    </source>
</evidence>
<comment type="caution">
    <text evidence="10">The sequence shown here is derived from an EMBL/GenBank/DDBJ whole genome shotgun (WGS) entry which is preliminary data.</text>
</comment>
<evidence type="ECO:0000313" key="11">
    <source>
        <dbReference type="Proteomes" id="UP000317650"/>
    </source>
</evidence>
<dbReference type="InterPro" id="IPR001424">
    <property type="entry name" value="SOD_Cu_Zn_dom"/>
</dbReference>
<accession>A0A4S8K2H7</accession>
<feature type="domain" description="Superoxide dismutase copper/zinc binding" evidence="9">
    <location>
        <begin position="16"/>
        <end position="78"/>
    </location>
</feature>
<evidence type="ECO:0000259" key="9">
    <source>
        <dbReference type="Pfam" id="PF00080"/>
    </source>
</evidence>
<dbReference type="EC" id="1.15.1.1" evidence="5"/>
<dbReference type="InterPro" id="IPR036423">
    <property type="entry name" value="SOD-like_Cu/Zn_dom_sf"/>
</dbReference>
<dbReference type="AlphaFoldDB" id="A0A4S8K2H7"/>
<comment type="similarity">
    <text evidence="4">Belongs to the Cu-Zn superoxide dismutase family.</text>
</comment>
<reference evidence="10 11" key="1">
    <citation type="journal article" date="2019" name="Nat. Plants">
        <title>Genome sequencing of Musa balbisiana reveals subgenome evolution and function divergence in polyploid bananas.</title>
        <authorList>
            <person name="Yao X."/>
        </authorList>
    </citation>
    <scope>NUCLEOTIDE SEQUENCE [LARGE SCALE GENOMIC DNA]</scope>
    <source>
        <strain evidence="11">cv. DH-PKW</strain>
        <tissue evidence="10">Leaves</tissue>
    </source>
</reference>
<evidence type="ECO:0000256" key="1">
    <source>
        <dbReference type="ARBA" id="ARBA00001935"/>
    </source>
</evidence>